<proteinExistence type="predicted"/>
<organism evidence="2">
    <name type="scientific">Arundo donax</name>
    <name type="common">Giant reed</name>
    <name type="synonym">Donax arundinaceus</name>
    <dbReference type="NCBI Taxonomy" id="35708"/>
    <lineage>
        <taxon>Eukaryota</taxon>
        <taxon>Viridiplantae</taxon>
        <taxon>Streptophyta</taxon>
        <taxon>Embryophyta</taxon>
        <taxon>Tracheophyta</taxon>
        <taxon>Spermatophyta</taxon>
        <taxon>Magnoliopsida</taxon>
        <taxon>Liliopsida</taxon>
        <taxon>Poales</taxon>
        <taxon>Poaceae</taxon>
        <taxon>PACMAD clade</taxon>
        <taxon>Arundinoideae</taxon>
        <taxon>Arundineae</taxon>
        <taxon>Arundo</taxon>
    </lineage>
</organism>
<protein>
    <submittedName>
        <fullName evidence="2">Uncharacterized protein</fullName>
    </submittedName>
</protein>
<reference evidence="2" key="2">
    <citation type="journal article" date="2015" name="Data Brief">
        <title>Shoot transcriptome of the giant reed, Arundo donax.</title>
        <authorList>
            <person name="Barrero R.A."/>
            <person name="Guerrero F.D."/>
            <person name="Moolhuijzen P."/>
            <person name="Goolsby J.A."/>
            <person name="Tidwell J."/>
            <person name="Bellgard S.E."/>
            <person name="Bellgard M.I."/>
        </authorList>
    </citation>
    <scope>NUCLEOTIDE SEQUENCE</scope>
    <source>
        <tissue evidence="2">Shoot tissue taken approximately 20 cm above the soil surface</tissue>
    </source>
</reference>
<reference evidence="2" key="1">
    <citation type="submission" date="2014-09" db="EMBL/GenBank/DDBJ databases">
        <authorList>
            <person name="Magalhaes I.L.F."/>
            <person name="Oliveira U."/>
            <person name="Santos F.R."/>
            <person name="Vidigal T.H.D.A."/>
            <person name="Brescovit A.D."/>
            <person name="Santos A.J."/>
        </authorList>
    </citation>
    <scope>NUCLEOTIDE SEQUENCE</scope>
    <source>
        <tissue evidence="2">Shoot tissue taken approximately 20 cm above the soil surface</tissue>
    </source>
</reference>
<name>A0A0A9DFW3_ARUDO</name>
<dbReference type="AlphaFoldDB" id="A0A0A9DFW3"/>
<evidence type="ECO:0000256" key="1">
    <source>
        <dbReference type="SAM" id="MobiDB-lite"/>
    </source>
</evidence>
<sequence>MRKYLPILNPGGKRMGNAKRASSSPEPGARCSR</sequence>
<feature type="region of interest" description="Disordered" evidence="1">
    <location>
        <begin position="1"/>
        <end position="33"/>
    </location>
</feature>
<accession>A0A0A9DFW3</accession>
<evidence type="ECO:0000313" key="2">
    <source>
        <dbReference type="EMBL" id="JAD86721.1"/>
    </source>
</evidence>
<dbReference type="EMBL" id="GBRH01211174">
    <property type="protein sequence ID" value="JAD86721.1"/>
    <property type="molecule type" value="Transcribed_RNA"/>
</dbReference>